<protein>
    <submittedName>
        <fullName evidence="7">Hemoglobin</fullName>
    </submittedName>
</protein>
<dbReference type="InterPro" id="IPR012292">
    <property type="entry name" value="Globin/Proto"/>
</dbReference>
<keyword evidence="2" id="KW-0813">Transport</keyword>
<evidence type="ECO:0000256" key="3">
    <source>
        <dbReference type="ARBA" id="ARBA00022617"/>
    </source>
</evidence>
<evidence type="ECO:0000256" key="1">
    <source>
        <dbReference type="ARBA" id="ARBA00001971"/>
    </source>
</evidence>
<evidence type="ECO:0000256" key="4">
    <source>
        <dbReference type="ARBA" id="ARBA00022723"/>
    </source>
</evidence>
<keyword evidence="5" id="KW-0408">Iron</keyword>
<dbReference type="Pfam" id="PF01152">
    <property type="entry name" value="Bac_globin"/>
    <property type="match status" value="1"/>
</dbReference>
<dbReference type="Proteomes" id="UP000005744">
    <property type="component" value="Unassembled WGS sequence"/>
</dbReference>
<gene>
    <name evidence="7" type="ORF">BegalDRAFT_1408</name>
</gene>
<dbReference type="STRING" id="395493.BegalDRAFT_1408"/>
<proteinExistence type="inferred from homology"/>
<dbReference type="InterPro" id="IPR001486">
    <property type="entry name" value="Hemoglobin_trunc"/>
</dbReference>
<dbReference type="SUPFAM" id="SSF46458">
    <property type="entry name" value="Globin-like"/>
    <property type="match status" value="1"/>
</dbReference>
<keyword evidence="3" id="KW-0349">Heme</keyword>
<comment type="cofactor">
    <cofactor evidence="1">
        <name>heme</name>
        <dbReference type="ChEBI" id="CHEBI:30413"/>
    </cofactor>
</comment>
<dbReference type="Gene3D" id="1.10.490.10">
    <property type="entry name" value="Globins"/>
    <property type="match status" value="1"/>
</dbReference>
<dbReference type="GO" id="GO:0020037">
    <property type="term" value="F:heme binding"/>
    <property type="evidence" value="ECO:0007669"/>
    <property type="project" value="InterPro"/>
</dbReference>
<dbReference type="GO" id="GO:0019825">
    <property type="term" value="F:oxygen binding"/>
    <property type="evidence" value="ECO:0007669"/>
    <property type="project" value="InterPro"/>
</dbReference>
<dbReference type="PANTHER" id="PTHR47366:SF1">
    <property type="entry name" value="TWO-ON-TWO HEMOGLOBIN-3"/>
    <property type="match status" value="1"/>
</dbReference>
<evidence type="ECO:0000313" key="7">
    <source>
        <dbReference type="EMBL" id="EIJ42302.1"/>
    </source>
</evidence>
<dbReference type="eggNOG" id="COG2346">
    <property type="taxonomic scope" value="Bacteria"/>
</dbReference>
<dbReference type="GO" id="GO:0046872">
    <property type="term" value="F:metal ion binding"/>
    <property type="evidence" value="ECO:0007669"/>
    <property type="project" value="UniProtKB-KW"/>
</dbReference>
<organism evidence="7 8">
    <name type="scientific">Beggiatoa alba B18LD</name>
    <dbReference type="NCBI Taxonomy" id="395493"/>
    <lineage>
        <taxon>Bacteria</taxon>
        <taxon>Pseudomonadati</taxon>
        <taxon>Pseudomonadota</taxon>
        <taxon>Gammaproteobacteria</taxon>
        <taxon>Thiotrichales</taxon>
        <taxon>Thiotrichaceae</taxon>
        <taxon>Beggiatoa</taxon>
    </lineage>
</organism>
<dbReference type="OrthoDB" id="9790913at2"/>
<dbReference type="PROSITE" id="PS01213">
    <property type="entry name" value="GLOBIN_FAM_2"/>
    <property type="match status" value="1"/>
</dbReference>
<evidence type="ECO:0000256" key="5">
    <source>
        <dbReference type="ARBA" id="ARBA00023004"/>
    </source>
</evidence>
<evidence type="ECO:0000256" key="2">
    <source>
        <dbReference type="ARBA" id="ARBA00022448"/>
    </source>
</evidence>
<dbReference type="EMBL" id="JH600070">
    <property type="protein sequence ID" value="EIJ42302.1"/>
    <property type="molecule type" value="Genomic_DNA"/>
</dbReference>
<evidence type="ECO:0000256" key="6">
    <source>
        <dbReference type="ARBA" id="ARBA00034496"/>
    </source>
</evidence>
<dbReference type="CDD" id="cd14773">
    <property type="entry name" value="TrHb2_PhHbO-like_O"/>
    <property type="match status" value="1"/>
</dbReference>
<dbReference type="InterPro" id="IPR019795">
    <property type="entry name" value="Globin_bac-like_CS"/>
</dbReference>
<sequence>MMQLNILTPYQRLGGEAKLQELVNRFYELMDTLPEAKTIRAMHGQDLTAIKQILIEFLSGWLGGPRLYEEKYGHPRLRARHLPFPIGERERDEWLLCMYQAMKDVGVSEELQAELQLSFFRTADFLRNKIEITDESNA</sequence>
<name>I3CFA9_9GAMM</name>
<accession>I3CFA9</accession>
<dbReference type="InterPro" id="IPR009050">
    <property type="entry name" value="Globin-like_sf"/>
</dbReference>
<dbReference type="AlphaFoldDB" id="I3CFA9"/>
<dbReference type="InterPro" id="IPR044203">
    <property type="entry name" value="GlbO/GLB3-like"/>
</dbReference>
<reference evidence="7 8" key="1">
    <citation type="submission" date="2011-11" db="EMBL/GenBank/DDBJ databases">
        <title>Improved High-Quality Draft sequence of Beggiatoa alba B18lD.</title>
        <authorList>
            <consortium name="US DOE Joint Genome Institute"/>
            <person name="Lucas S."/>
            <person name="Han J."/>
            <person name="Lapidus A."/>
            <person name="Cheng J.-F."/>
            <person name="Goodwin L."/>
            <person name="Pitluck S."/>
            <person name="Peters L."/>
            <person name="Mikhailova N."/>
            <person name="Held B."/>
            <person name="Detter J.C."/>
            <person name="Han C."/>
            <person name="Tapia R."/>
            <person name="Land M."/>
            <person name="Hauser L."/>
            <person name="Kyrpides N."/>
            <person name="Ivanova N."/>
            <person name="Pagani I."/>
            <person name="Samuel K."/>
            <person name="Teske A."/>
            <person name="Mueller J."/>
            <person name="Woyke T."/>
        </authorList>
    </citation>
    <scope>NUCLEOTIDE SEQUENCE [LARGE SCALE GENOMIC DNA]</scope>
    <source>
        <strain evidence="7 8">B18LD</strain>
    </source>
</reference>
<dbReference type="GO" id="GO:0005344">
    <property type="term" value="F:oxygen carrier activity"/>
    <property type="evidence" value="ECO:0007669"/>
    <property type="project" value="InterPro"/>
</dbReference>
<keyword evidence="4" id="KW-0479">Metal-binding</keyword>
<comment type="similarity">
    <text evidence="6">Belongs to the truncated hemoglobin family. Group II subfamily.</text>
</comment>
<dbReference type="RefSeq" id="WP_002685126.1">
    <property type="nucleotide sequence ID" value="NZ_JH600070.1"/>
</dbReference>
<dbReference type="PANTHER" id="PTHR47366">
    <property type="entry name" value="TWO-ON-TWO HEMOGLOBIN-3"/>
    <property type="match status" value="1"/>
</dbReference>
<dbReference type="HOGENOM" id="CLU_103526_3_0_6"/>
<keyword evidence="8" id="KW-1185">Reference proteome</keyword>
<evidence type="ECO:0000313" key="8">
    <source>
        <dbReference type="Proteomes" id="UP000005744"/>
    </source>
</evidence>